<evidence type="ECO:0000256" key="1">
    <source>
        <dbReference type="SAM" id="MobiDB-lite"/>
    </source>
</evidence>
<dbReference type="PANTHER" id="PTHR13621:SF2">
    <property type="entry name" value="PROLINE-RICH PROTEIN PRCC"/>
    <property type="match status" value="1"/>
</dbReference>
<organism evidence="2 3">
    <name type="scientific">Branchiostoma lanceolatum</name>
    <name type="common">Common lancelet</name>
    <name type="synonym">Amphioxus lanceolatum</name>
    <dbReference type="NCBI Taxonomy" id="7740"/>
    <lineage>
        <taxon>Eukaryota</taxon>
        <taxon>Metazoa</taxon>
        <taxon>Chordata</taxon>
        <taxon>Cephalochordata</taxon>
        <taxon>Leptocardii</taxon>
        <taxon>Amphioxiformes</taxon>
        <taxon>Branchiostomatidae</taxon>
        <taxon>Branchiostoma</taxon>
    </lineage>
</organism>
<dbReference type="OrthoDB" id="206969at2759"/>
<feature type="region of interest" description="Disordered" evidence="1">
    <location>
        <begin position="300"/>
        <end position="425"/>
    </location>
</feature>
<dbReference type="PANTHER" id="PTHR13621">
    <property type="entry name" value="PROLINE-RICH PROTEIN PRCC"/>
    <property type="match status" value="1"/>
</dbReference>
<dbReference type="GO" id="GO:0005634">
    <property type="term" value="C:nucleus"/>
    <property type="evidence" value="ECO:0007669"/>
    <property type="project" value="TreeGrafter"/>
</dbReference>
<accession>A0A8J9ZK52</accession>
<evidence type="ECO:0000313" key="3">
    <source>
        <dbReference type="Proteomes" id="UP000838412"/>
    </source>
</evidence>
<dbReference type="Proteomes" id="UP000838412">
    <property type="component" value="Chromosome 2"/>
</dbReference>
<feature type="compositionally biased region" description="Low complexity" evidence="1">
    <location>
        <begin position="109"/>
        <end position="125"/>
    </location>
</feature>
<feature type="compositionally biased region" description="Low complexity" evidence="1">
    <location>
        <begin position="241"/>
        <end position="266"/>
    </location>
</feature>
<sequence length="530" mass="57697">MALVAYGSSGESDSDDEEAQRPPPSLSSVTTAKPAAARSSLGLPPPKNTRSGERSGLGIVLPSPKRSTQSFVSEGEVKDVEDKRKKIGLHLPPPKTQKTDQEAPKSSRSSLFSTLPPPKSSSTTTEAQPSHETGNKTKLGSLVGPRRREPVKIAIPALPEPDSDEEDEPAAKKQKASVQGSGLASLLPAPKGSAVASIFSKKSVASSTTTTATSSNVKENTTIFNKKEDFVPYTLTKNKPSATSTGTSSTKTAQGQNSTASSSTVVSKKKNPIGVGPAEPIQTASAAKLAKLNMLKKLTKEDDSAKDDGSDEEDQSTNFFSLGDSKDDVTPSPDQEVRVPFPVEPTLAYSTAPGTSSSVSTSVSSSTFQAPYVNPDPYNQYSEAGPYMQYNQPYDYSDYNQQSYPDDTVQEGSSQQQFPPQPVAGPYVQDEMFVRMQGKKNRGEEIKIIDVHEDSQRAKMEDWKIQMDAEEREFMMSRSKKSGKLPSRQQRNKHQITYLAFQAKERELELKNQWSQNRMTKRQTQAKYGF</sequence>
<feature type="compositionally biased region" description="Low complexity" evidence="1">
    <location>
        <begin position="355"/>
        <end position="367"/>
    </location>
</feature>
<gene>
    <name evidence="2" type="primary">PRCC</name>
    <name evidence="2" type="ORF">BLAG_LOCUS13842</name>
</gene>
<feature type="compositionally biased region" description="Polar residues" evidence="1">
    <location>
        <begin position="389"/>
        <end position="418"/>
    </location>
</feature>
<feature type="compositionally biased region" description="Polar residues" evidence="1">
    <location>
        <begin position="126"/>
        <end position="138"/>
    </location>
</feature>
<dbReference type="Pfam" id="PF10253">
    <property type="entry name" value="PRCC"/>
    <property type="match status" value="1"/>
</dbReference>
<reference evidence="2" key="1">
    <citation type="submission" date="2022-01" db="EMBL/GenBank/DDBJ databases">
        <authorList>
            <person name="Braso-Vives M."/>
        </authorList>
    </citation>
    <scope>NUCLEOTIDE SEQUENCE</scope>
</reference>
<dbReference type="EMBL" id="OV696687">
    <property type="protein sequence ID" value="CAH1254435.1"/>
    <property type="molecule type" value="Genomic_DNA"/>
</dbReference>
<feature type="region of interest" description="Disordered" evidence="1">
    <location>
        <begin position="1"/>
        <end position="281"/>
    </location>
</feature>
<proteinExistence type="predicted"/>
<name>A0A8J9ZK52_BRALA</name>
<keyword evidence="3" id="KW-1185">Reference proteome</keyword>
<protein>
    <submittedName>
        <fullName evidence="2">PRCC protein</fullName>
    </submittedName>
</protein>
<evidence type="ECO:0000313" key="2">
    <source>
        <dbReference type="EMBL" id="CAH1254435.1"/>
    </source>
</evidence>
<dbReference type="InterPro" id="IPR018800">
    <property type="entry name" value="PRCC"/>
</dbReference>
<feature type="compositionally biased region" description="Basic and acidic residues" evidence="1">
    <location>
        <begin position="75"/>
        <end position="84"/>
    </location>
</feature>
<dbReference type="AlphaFoldDB" id="A0A8J9ZK52"/>
<feature type="compositionally biased region" description="Low complexity" evidence="1">
    <location>
        <begin position="200"/>
        <end position="215"/>
    </location>
</feature>